<dbReference type="Pfam" id="PF03372">
    <property type="entry name" value="Exo_endo_phos"/>
    <property type="match status" value="1"/>
</dbReference>
<organism evidence="2 3">
    <name type="scientific">Plectus sambesii</name>
    <dbReference type="NCBI Taxonomy" id="2011161"/>
    <lineage>
        <taxon>Eukaryota</taxon>
        <taxon>Metazoa</taxon>
        <taxon>Ecdysozoa</taxon>
        <taxon>Nematoda</taxon>
        <taxon>Chromadorea</taxon>
        <taxon>Plectida</taxon>
        <taxon>Plectina</taxon>
        <taxon>Plectoidea</taxon>
        <taxon>Plectidae</taxon>
        <taxon>Plectus</taxon>
    </lineage>
</organism>
<proteinExistence type="predicted"/>
<dbReference type="InterPro" id="IPR005135">
    <property type="entry name" value="Endo/exonuclease/phosphatase"/>
</dbReference>
<feature type="domain" description="Endonuclease/exonuclease/phosphatase" evidence="1">
    <location>
        <begin position="51"/>
        <end position="263"/>
    </location>
</feature>
<dbReference type="PANTHER" id="PTHR23227">
    <property type="entry name" value="BUCENTAUR RELATED"/>
    <property type="match status" value="1"/>
</dbReference>
<dbReference type="InterPro" id="IPR036691">
    <property type="entry name" value="Endo/exonu/phosph_ase_sf"/>
</dbReference>
<evidence type="ECO:0000259" key="1">
    <source>
        <dbReference type="Pfam" id="PF03372"/>
    </source>
</evidence>
<reference evidence="3" key="1">
    <citation type="submission" date="2022-11" db="UniProtKB">
        <authorList>
            <consortium name="WormBaseParasite"/>
        </authorList>
    </citation>
    <scope>IDENTIFICATION</scope>
</reference>
<dbReference type="WBParaSite" id="PSAMB.scaffold913size38694.g9663.t1">
    <property type="protein sequence ID" value="PSAMB.scaffold913size38694.g9663.t1"/>
    <property type="gene ID" value="PSAMB.scaffold913size38694.g9663"/>
</dbReference>
<name>A0A914XR53_9BILA</name>
<dbReference type="AlphaFoldDB" id="A0A914XR53"/>
<protein>
    <submittedName>
        <fullName evidence="3">Endonuclease/exonuclease/phosphatase domain-containing protein</fullName>
    </submittedName>
</protein>
<sequence>MDQRQRNSTINATAFGAADALALGTQGAGEKWATGCRFKLFNTKTNIQIAAWNVQTGHHVGQKELIAAEIIKGKISIAALSELRITGSGTLTINPPKIDEVVTLYYSGGDKREAGVGFMVSRLAAQSVVAFQPLSNRLAILTINGPVKLHLFAAYAPTETSTDASKDAFYDQLQTALDSVSKRDVIILTGDLNAHVGVDRIGWEETLRRFGHGNTNDNGLRLTWRNLAGKDSAILNYVLINRRFRSTLGDVRVMRGYDCGSDHYLVRARLRLRLQRAKKQPLPPAKRDWARLRDPAVGRDFRAMLSNRFEALAPLDDVNEEQEQMSAAIIECAELLCPPIRRRTQPWIPDVCLDLVVERKRLKHVNFEEYRRLNREVRQRLKIARETYWDSVATEMEEAASRHEYRRLYQTIRRISGKSKATNDTIKKADGTFANSSGEQL</sequence>
<dbReference type="SUPFAM" id="SSF56219">
    <property type="entry name" value="DNase I-like"/>
    <property type="match status" value="1"/>
</dbReference>
<dbReference type="PANTHER" id="PTHR23227:SF67">
    <property type="entry name" value="CRANIOFACIAL DEVELOPMENT PROTEIN 2-LIKE"/>
    <property type="match status" value="1"/>
</dbReference>
<evidence type="ECO:0000313" key="2">
    <source>
        <dbReference type="Proteomes" id="UP000887566"/>
    </source>
</evidence>
<keyword evidence="2" id="KW-1185">Reference proteome</keyword>
<dbReference type="GO" id="GO:0003824">
    <property type="term" value="F:catalytic activity"/>
    <property type="evidence" value="ECO:0007669"/>
    <property type="project" value="InterPro"/>
</dbReference>
<dbReference type="Proteomes" id="UP000887566">
    <property type="component" value="Unplaced"/>
</dbReference>
<dbReference type="Gene3D" id="3.60.10.10">
    <property type="entry name" value="Endonuclease/exonuclease/phosphatase"/>
    <property type="match status" value="1"/>
</dbReference>
<dbReference type="InterPro" id="IPR027124">
    <property type="entry name" value="Swc5/CFDP1/2"/>
</dbReference>
<evidence type="ECO:0000313" key="3">
    <source>
        <dbReference type="WBParaSite" id="PSAMB.scaffold913size38694.g9663.t1"/>
    </source>
</evidence>
<dbReference type="CDD" id="cd09076">
    <property type="entry name" value="L1-EN"/>
    <property type="match status" value="1"/>
</dbReference>
<accession>A0A914XR53</accession>